<reference evidence="1" key="1">
    <citation type="submission" date="2016-08" db="EMBL/GenBank/DDBJ databases">
        <authorList>
            <person name="Seilhamer J.J."/>
        </authorList>
    </citation>
    <scope>NUCLEOTIDE SEQUENCE</scope>
    <source>
        <strain evidence="1">86-1</strain>
    </source>
</reference>
<organism evidence="1">
    <name type="scientific">uncultured Desulfovibrio sp</name>
    <dbReference type="NCBI Taxonomy" id="167968"/>
    <lineage>
        <taxon>Bacteria</taxon>
        <taxon>Pseudomonadati</taxon>
        <taxon>Thermodesulfobacteriota</taxon>
        <taxon>Desulfovibrionia</taxon>
        <taxon>Desulfovibrionales</taxon>
        <taxon>Desulfovibrionaceae</taxon>
        <taxon>Desulfovibrio</taxon>
        <taxon>environmental samples</taxon>
    </lineage>
</organism>
<gene>
    <name evidence="1" type="ORF">KL86DES1_21797</name>
</gene>
<accession>A0A212L9M1</accession>
<proteinExistence type="predicted"/>
<dbReference type="AlphaFoldDB" id="A0A212L9M1"/>
<evidence type="ECO:0000313" key="1">
    <source>
        <dbReference type="EMBL" id="SCM74208.1"/>
    </source>
</evidence>
<protein>
    <submittedName>
        <fullName evidence="1">Uncharacterized protein</fullName>
    </submittedName>
</protein>
<name>A0A212L9M1_9BACT</name>
<sequence length="74" mass="8171">MLPRRSLRRITAQINSGAVFIRSDAVLPRKAVPANGSGKPCGQRLKLRLRLCGGRLLSHPPRQFQSEIALNIVI</sequence>
<dbReference type="EMBL" id="FMJC01000002">
    <property type="protein sequence ID" value="SCM74208.1"/>
    <property type="molecule type" value="Genomic_DNA"/>
</dbReference>